<dbReference type="EMBL" id="NJAI01000005">
    <property type="protein sequence ID" value="PHM54327.1"/>
    <property type="molecule type" value="Genomic_DNA"/>
</dbReference>
<comment type="caution">
    <text evidence="1">The sequence shown here is derived from an EMBL/GenBank/DDBJ whole genome shotgun (WGS) entry which is preliminary data.</text>
</comment>
<proteinExistence type="predicted"/>
<protein>
    <submittedName>
        <fullName evidence="1">Pyridoxamine 5'-phosphate oxidase</fullName>
    </submittedName>
</protein>
<evidence type="ECO:0000313" key="3">
    <source>
        <dbReference type="Proteomes" id="UP000225433"/>
    </source>
</evidence>
<evidence type="ECO:0000313" key="1">
    <source>
        <dbReference type="EMBL" id="PHM51694.1"/>
    </source>
</evidence>
<name>A0A2G0PXJ6_XENHO</name>
<reference evidence="1 3" key="1">
    <citation type="journal article" date="2017" name="Nat. Microbiol.">
        <title>Natural product diversity associated with the nematode symbionts Photorhabdus and Xenorhabdus.</title>
        <authorList>
            <person name="Tobias N.J."/>
            <person name="Wolff H."/>
            <person name="Djahanschiri B."/>
            <person name="Grundmann F."/>
            <person name="Kronenwerth M."/>
            <person name="Shi Y.M."/>
            <person name="Simonyi S."/>
            <person name="Grun P."/>
            <person name="Shapiro-Ilan D."/>
            <person name="Pidot S.J."/>
            <person name="Stinear T.P."/>
            <person name="Ebersberger I."/>
            <person name="Bode H.B."/>
        </authorList>
    </citation>
    <scope>NUCLEOTIDE SEQUENCE [LARGE SCALE GENOMIC DNA]</scope>
    <source>
        <strain evidence="1 3">DSM 17903</strain>
    </source>
</reference>
<organism evidence="1 3">
    <name type="scientific">Xenorhabdus hominickii</name>
    <dbReference type="NCBI Taxonomy" id="351679"/>
    <lineage>
        <taxon>Bacteria</taxon>
        <taxon>Pseudomonadati</taxon>
        <taxon>Pseudomonadota</taxon>
        <taxon>Gammaproteobacteria</taxon>
        <taxon>Enterobacterales</taxon>
        <taxon>Morganellaceae</taxon>
        <taxon>Xenorhabdus</taxon>
    </lineage>
</organism>
<sequence>MQFFSNVPLRSGLWDISTQLERNTLPSAGNILKEISKGNFDGADYDEKLPQWLKDTLY</sequence>
<dbReference type="AlphaFoldDB" id="A0A2G0PXJ6"/>
<evidence type="ECO:0000313" key="2">
    <source>
        <dbReference type="EMBL" id="PHM54327.1"/>
    </source>
</evidence>
<accession>A0A2G0PXJ6</accession>
<dbReference type="Proteomes" id="UP000225433">
    <property type="component" value="Unassembled WGS sequence"/>
</dbReference>
<gene>
    <name evidence="2" type="ORF">Xhom_03404</name>
    <name evidence="1" type="ORF">Xhom_04828</name>
</gene>
<dbReference type="EMBL" id="NJAI01000014">
    <property type="protein sequence ID" value="PHM51694.1"/>
    <property type="molecule type" value="Genomic_DNA"/>
</dbReference>